<reference evidence="2 3" key="1">
    <citation type="journal article" date="2013" name="Genome Announc.">
        <title>Complete Genome Sequence of Burkholderia sp. Strain RPE64, Bacterial Symbiont of the Bean Bug Riptortus pedestris.</title>
        <authorList>
            <person name="Shibata T.F."/>
            <person name="Maeda T."/>
            <person name="Nikoh N."/>
            <person name="Yamaguchi K."/>
            <person name="Oshima K."/>
            <person name="Hattori M."/>
            <person name="Nishiyama T."/>
            <person name="Hasebe M."/>
            <person name="Fukatsu T."/>
            <person name="Kikuchi Y."/>
            <person name="Shigenobu S."/>
        </authorList>
    </citation>
    <scope>NUCLEOTIDE SEQUENCE [LARGE SCALE GENOMIC DNA]</scope>
</reference>
<feature type="region of interest" description="Disordered" evidence="1">
    <location>
        <begin position="1"/>
        <end position="22"/>
    </location>
</feature>
<evidence type="ECO:0000313" key="3">
    <source>
        <dbReference type="Proteomes" id="UP000013966"/>
    </source>
</evidence>
<dbReference type="EMBL" id="AP013059">
    <property type="protein sequence ID" value="BAN25788.1"/>
    <property type="molecule type" value="Genomic_DNA"/>
</dbReference>
<organism evidence="2 3">
    <name type="scientific">Caballeronia insecticola</name>
    <dbReference type="NCBI Taxonomy" id="758793"/>
    <lineage>
        <taxon>Bacteria</taxon>
        <taxon>Pseudomonadati</taxon>
        <taxon>Pseudomonadota</taxon>
        <taxon>Betaproteobacteria</taxon>
        <taxon>Burkholderiales</taxon>
        <taxon>Burkholderiaceae</taxon>
        <taxon>Caballeronia</taxon>
    </lineage>
</organism>
<evidence type="ECO:0000313" key="2">
    <source>
        <dbReference type="EMBL" id="BAN25788.1"/>
    </source>
</evidence>
<dbReference type="STRING" id="758793.BRPE64_BCDS11270"/>
<name>R4WMG4_9BURK</name>
<dbReference type="KEGG" id="buo:BRPE64_BCDS11270"/>
<gene>
    <name evidence="2" type="ORF">BRPE64_BCDS11270</name>
</gene>
<evidence type="ECO:0000256" key="1">
    <source>
        <dbReference type="SAM" id="MobiDB-lite"/>
    </source>
</evidence>
<accession>R4WMG4</accession>
<protein>
    <submittedName>
        <fullName evidence="2">Uncharacterized protein</fullName>
    </submittedName>
</protein>
<reference evidence="2 3" key="2">
    <citation type="journal article" date="2018" name="Int. J. Syst. Evol. Microbiol.">
        <title>Burkholderia insecticola sp. nov., a gut symbiotic bacterium of the bean bug Riptortus pedestris.</title>
        <authorList>
            <person name="Takeshita K."/>
            <person name="Tamaki H."/>
            <person name="Ohbayashi T."/>
            <person name="Meng X.-Y."/>
            <person name="Sone T."/>
            <person name="Mitani Y."/>
            <person name="Peeters C."/>
            <person name="Kikuchi Y."/>
            <person name="Vandamme P."/>
        </authorList>
    </citation>
    <scope>NUCLEOTIDE SEQUENCE [LARGE SCALE GENOMIC DNA]</scope>
    <source>
        <strain evidence="2">RPE64</strain>
    </source>
</reference>
<keyword evidence="3" id="KW-1185">Reference proteome</keyword>
<dbReference type="Proteomes" id="UP000013966">
    <property type="component" value="Chromosome 2"/>
</dbReference>
<dbReference type="HOGENOM" id="CLU_3096507_0_0_4"/>
<proteinExistence type="predicted"/>
<sequence length="51" mass="5487">MVRDSLYCRTSASAGAGEKPNAARLDPASVLAETFRNCRRDIWSMIALGAS</sequence>
<dbReference type="AlphaFoldDB" id="R4WMG4"/>